<dbReference type="AlphaFoldDB" id="A0A6A6UL59"/>
<dbReference type="EMBL" id="MU004232">
    <property type="protein sequence ID" value="KAF2672406.1"/>
    <property type="molecule type" value="Genomic_DNA"/>
</dbReference>
<sequence>MFYKDLDDLKVTTAAASQHAIVISTTHRLHAAPAQALLRDLAQGKATTSQEVGYIHSSGISILADQHISGKWVKPKRIFDNDKGDIYGYEQERDAVHPYPLRSVQMGVVDTGLELSVNILVIMSPNVFGIGTRLFNRVSQQIPAYIQPVLKHGRDVVVGDGSGVRN</sequence>
<organism evidence="1 2">
    <name type="scientific">Microthyrium microscopicum</name>
    <dbReference type="NCBI Taxonomy" id="703497"/>
    <lineage>
        <taxon>Eukaryota</taxon>
        <taxon>Fungi</taxon>
        <taxon>Dikarya</taxon>
        <taxon>Ascomycota</taxon>
        <taxon>Pezizomycotina</taxon>
        <taxon>Dothideomycetes</taxon>
        <taxon>Dothideomycetes incertae sedis</taxon>
        <taxon>Microthyriales</taxon>
        <taxon>Microthyriaceae</taxon>
        <taxon>Microthyrium</taxon>
    </lineage>
</organism>
<protein>
    <submittedName>
        <fullName evidence="1">Uncharacterized protein</fullName>
    </submittedName>
</protein>
<accession>A0A6A6UL59</accession>
<name>A0A6A6UL59_9PEZI</name>
<dbReference type="Proteomes" id="UP000799302">
    <property type="component" value="Unassembled WGS sequence"/>
</dbReference>
<proteinExistence type="predicted"/>
<reference evidence="1" key="1">
    <citation type="journal article" date="2020" name="Stud. Mycol.">
        <title>101 Dothideomycetes genomes: a test case for predicting lifestyles and emergence of pathogens.</title>
        <authorList>
            <person name="Haridas S."/>
            <person name="Albert R."/>
            <person name="Binder M."/>
            <person name="Bloem J."/>
            <person name="Labutti K."/>
            <person name="Salamov A."/>
            <person name="Andreopoulos B."/>
            <person name="Baker S."/>
            <person name="Barry K."/>
            <person name="Bills G."/>
            <person name="Bluhm B."/>
            <person name="Cannon C."/>
            <person name="Castanera R."/>
            <person name="Culley D."/>
            <person name="Daum C."/>
            <person name="Ezra D."/>
            <person name="Gonzalez J."/>
            <person name="Henrissat B."/>
            <person name="Kuo A."/>
            <person name="Liang C."/>
            <person name="Lipzen A."/>
            <person name="Lutzoni F."/>
            <person name="Magnuson J."/>
            <person name="Mondo S."/>
            <person name="Nolan M."/>
            <person name="Ohm R."/>
            <person name="Pangilinan J."/>
            <person name="Park H.-J."/>
            <person name="Ramirez L."/>
            <person name="Alfaro M."/>
            <person name="Sun H."/>
            <person name="Tritt A."/>
            <person name="Yoshinaga Y."/>
            <person name="Zwiers L.-H."/>
            <person name="Turgeon B."/>
            <person name="Goodwin S."/>
            <person name="Spatafora J."/>
            <person name="Crous P."/>
            <person name="Grigoriev I."/>
        </authorList>
    </citation>
    <scope>NUCLEOTIDE SEQUENCE</scope>
    <source>
        <strain evidence="1">CBS 115976</strain>
    </source>
</reference>
<keyword evidence="2" id="KW-1185">Reference proteome</keyword>
<evidence type="ECO:0000313" key="2">
    <source>
        <dbReference type="Proteomes" id="UP000799302"/>
    </source>
</evidence>
<evidence type="ECO:0000313" key="1">
    <source>
        <dbReference type="EMBL" id="KAF2672406.1"/>
    </source>
</evidence>
<dbReference type="OrthoDB" id="10262413at2759"/>
<gene>
    <name evidence="1" type="ORF">BT63DRAFT_411679</name>
</gene>